<dbReference type="SUPFAM" id="SSF57924">
    <property type="entry name" value="Inhibitor of apoptosis (IAP) repeat"/>
    <property type="match status" value="2"/>
</dbReference>
<evidence type="ECO:0000256" key="1">
    <source>
        <dbReference type="SAM" id="MobiDB-lite"/>
    </source>
</evidence>
<dbReference type="GO" id="GO:0005737">
    <property type="term" value="C:cytoplasm"/>
    <property type="evidence" value="ECO:0007669"/>
    <property type="project" value="TreeGrafter"/>
</dbReference>
<dbReference type="Pfam" id="PF13920">
    <property type="entry name" value="zf-C3HC4_3"/>
    <property type="match status" value="1"/>
</dbReference>
<dbReference type="SMART" id="SM00184">
    <property type="entry name" value="RING"/>
    <property type="match status" value="1"/>
</dbReference>
<evidence type="ECO:0000313" key="3">
    <source>
        <dbReference type="EMBL" id="MDP0588657.1"/>
    </source>
</evidence>
<dbReference type="InterPro" id="IPR001370">
    <property type="entry name" value="BIR_rpt"/>
</dbReference>
<evidence type="ECO:0000313" key="4">
    <source>
        <dbReference type="Proteomes" id="UP001178148"/>
    </source>
</evidence>
<keyword evidence="4" id="KW-1185">Reference proteome</keyword>
<accession>A0AA90SCZ6</accession>
<dbReference type="CDD" id="cd06503">
    <property type="entry name" value="ATP-synt_Fo_b"/>
    <property type="match status" value="1"/>
</dbReference>
<proteinExistence type="predicted"/>
<dbReference type="Gene3D" id="1.10.1170.10">
    <property type="entry name" value="Inhibitor Of Apoptosis Protein (2mihbC-IAP-1), Chain A"/>
    <property type="match status" value="2"/>
</dbReference>
<dbReference type="Proteomes" id="UP001178148">
    <property type="component" value="Unassembled WGS sequence"/>
</dbReference>
<protein>
    <submittedName>
        <fullName evidence="3">RING-HC finger protein</fullName>
    </submittedName>
</protein>
<dbReference type="EMBL" id="JASXSV010000006">
    <property type="protein sequence ID" value="MDP0588657.1"/>
    <property type="molecule type" value="Genomic_DNA"/>
</dbReference>
<feature type="domain" description="RING-type" evidence="2">
    <location>
        <begin position="810"/>
        <end position="846"/>
    </location>
</feature>
<reference evidence="3 4" key="1">
    <citation type="journal article" date="2023" name="bioRxiv">
        <title>An intranuclear bacterial parasite of deep-sea mussels expresses apoptosis inhibitors acquired from its host.</title>
        <authorList>
            <person name="Gonzalez Porras M.A."/>
            <person name="Assie A."/>
            <person name="Tietjen M."/>
            <person name="Violette M."/>
            <person name="Kleiner M."/>
            <person name="Gruber-Vodicka H."/>
            <person name="Dubilier N."/>
            <person name="Leisch N."/>
        </authorList>
    </citation>
    <scope>NUCLEOTIDE SEQUENCE [LARGE SCALE GENOMIC DNA]</scope>
    <source>
        <strain evidence="3">IAP13</strain>
    </source>
</reference>
<evidence type="ECO:0000259" key="2">
    <source>
        <dbReference type="PROSITE" id="PS50089"/>
    </source>
</evidence>
<dbReference type="Pfam" id="PF00653">
    <property type="entry name" value="BIR"/>
    <property type="match status" value="2"/>
</dbReference>
<dbReference type="Gene3D" id="3.30.40.10">
    <property type="entry name" value="Zinc/RING finger domain, C3HC4 (zinc finger)"/>
    <property type="match status" value="1"/>
</dbReference>
<comment type="caution">
    <text evidence="3">The sequence shown here is derived from an EMBL/GenBank/DDBJ whole genome shotgun (WGS) entry which is preliminary data.</text>
</comment>
<gene>
    <name evidence="3" type="ORF">QS748_05450</name>
</gene>
<name>A0AA90SCZ6_9GAMM</name>
<dbReference type="SMART" id="SM00238">
    <property type="entry name" value="BIR"/>
    <property type="match status" value="2"/>
</dbReference>
<dbReference type="AlphaFoldDB" id="A0AA90SCZ6"/>
<sequence length="858" mass="98076">MSIAQYCFLFFVFCFVSTIQQGVAMLDSIDQVVSADWVEVDNNVIKIIVPIVSHNTAGVGEMVVVDGAEIPVDSLTEILSFVYGGGDNKDEDDNTELNKKISAINRADECSVRVNRLDNHENLYLVVIKRSNAECLGLFSVKVEPIKNFVCMRESLSLEKMVTFRPVEENIRGGQGETDMFDIKDNLREVLEKYRSLFSESSRYSFVLYIPCKVKEIVAHDDSCFFYAAFLFESKGMDLDESFCRLSMGDFSEDCRGTQGGKQEVSSNDALSDALYSQQVPKVSIGRSDAGEISIKCGSCDIQCKNNSSLRSVFWDFQMQHIKEKRYKYCFIDCSGKPYAYIFYMYTGDQSRDDSVKEFQEVIDNPQRLVDIIGITEKNFTAIENANKMALHFLDKETESIKVEEEARVVDEARESEVNRQLLALEVQEKIHAKNRLEQAVEEEKIQAGIRAAEKERQAGEARQAAEKARQTAEKERQAEEARQAAEKEMQAEEVRQADIRAVVEAAKQAGIRAVQAAESQAEIRRIAVADEAARRAAQNFEEQSRGATNDMESLYTYAKYSLLQGRLGSFNTWGYESTQKAKDLAEAGYFCTGKDDEVRCFCCGLGLMEWKSEDDAWREHARYMPSCFYLNQEKGEGYIAKVQREFDKWYRPKNKKFIENYTRMDTFKTWRRDVEQTPEALVDAGFYYTGENDKVCCFYCNLFLRNWCEGDDPWYAHAQYSPSCKYILQVKGGEYASNVQEDVLAREQIENREAGEHNATVENVVNAPMAALAMENMLQGDYEGNGEKCEVDKEKLRQVNKKLKEDQLCIKCKDNQREVIFTPCGHRVYCEKCSKIKLRRCPRCDKPIQSVFKTFLA</sequence>
<dbReference type="GO" id="GO:0051726">
    <property type="term" value="P:regulation of cell cycle"/>
    <property type="evidence" value="ECO:0007669"/>
    <property type="project" value="TreeGrafter"/>
</dbReference>
<dbReference type="CDD" id="cd00022">
    <property type="entry name" value="BIR"/>
    <property type="match status" value="2"/>
</dbReference>
<dbReference type="PANTHER" id="PTHR10044">
    <property type="entry name" value="INHIBITOR OF APOPTOSIS"/>
    <property type="match status" value="1"/>
</dbReference>
<organism evidence="3 4">
    <name type="scientific">Candidatus Endonucleibacter bathymodioli</name>
    <dbReference type="NCBI Taxonomy" id="539814"/>
    <lineage>
        <taxon>Bacteria</taxon>
        <taxon>Pseudomonadati</taxon>
        <taxon>Pseudomonadota</taxon>
        <taxon>Gammaproteobacteria</taxon>
        <taxon>Oceanospirillales</taxon>
        <taxon>Endozoicomonadaceae</taxon>
        <taxon>Candidatus Endonucleibacter</taxon>
    </lineage>
</organism>
<dbReference type="InterPro" id="IPR013083">
    <property type="entry name" value="Znf_RING/FYVE/PHD"/>
</dbReference>
<feature type="region of interest" description="Disordered" evidence="1">
    <location>
        <begin position="453"/>
        <end position="494"/>
    </location>
</feature>
<dbReference type="InterPro" id="IPR001841">
    <property type="entry name" value="Znf_RING"/>
</dbReference>
<dbReference type="InterPro" id="IPR050784">
    <property type="entry name" value="IAP"/>
</dbReference>
<dbReference type="PROSITE" id="PS50089">
    <property type="entry name" value="ZF_RING_2"/>
    <property type="match status" value="1"/>
</dbReference>
<dbReference type="PROSITE" id="PS50143">
    <property type="entry name" value="BIR_REPEAT_2"/>
    <property type="match status" value="2"/>
</dbReference>